<evidence type="ECO:0008006" key="4">
    <source>
        <dbReference type="Google" id="ProtNLM"/>
    </source>
</evidence>
<dbReference type="OrthoDB" id="4255448at2"/>
<keyword evidence="3" id="KW-1185">Reference proteome</keyword>
<feature type="compositionally biased region" description="Polar residues" evidence="1">
    <location>
        <begin position="147"/>
        <end position="159"/>
    </location>
</feature>
<reference evidence="2 3" key="1">
    <citation type="submission" date="2016-08" db="EMBL/GenBank/DDBJ databases">
        <title>Complete genome sequence of Streptomyces agglomeratus strain 6-3-2, a novel anti-MRSA actinomycete isolated from Wuli of Tebit, China.</title>
        <authorList>
            <person name="Chen X."/>
        </authorList>
    </citation>
    <scope>NUCLEOTIDE SEQUENCE [LARGE SCALE GENOMIC DNA]</scope>
    <source>
        <strain evidence="2 3">6-3-2</strain>
    </source>
</reference>
<dbReference type="EMBL" id="MEHJ01000001">
    <property type="protein sequence ID" value="OEJ29618.1"/>
    <property type="molecule type" value="Genomic_DNA"/>
</dbReference>
<dbReference type="Proteomes" id="UP000095759">
    <property type="component" value="Unassembled WGS sequence"/>
</dbReference>
<comment type="caution">
    <text evidence="2">The sequence shown here is derived from an EMBL/GenBank/DDBJ whole genome shotgun (WGS) entry which is preliminary data.</text>
</comment>
<feature type="region of interest" description="Disordered" evidence="1">
    <location>
        <begin position="147"/>
        <end position="177"/>
    </location>
</feature>
<dbReference type="AlphaFoldDB" id="A0A1E5PJ79"/>
<name>A0A1E5PJ79_9ACTN</name>
<gene>
    <name evidence="2" type="ORF">AS594_22050</name>
</gene>
<evidence type="ECO:0000313" key="2">
    <source>
        <dbReference type="EMBL" id="OEJ29618.1"/>
    </source>
</evidence>
<evidence type="ECO:0000313" key="3">
    <source>
        <dbReference type="Proteomes" id="UP000095759"/>
    </source>
</evidence>
<dbReference type="STRING" id="285458.BGM19_14960"/>
<organism evidence="2 3">
    <name type="scientific">Streptomyces agglomeratus</name>
    <dbReference type="NCBI Taxonomy" id="285458"/>
    <lineage>
        <taxon>Bacteria</taxon>
        <taxon>Bacillati</taxon>
        <taxon>Actinomycetota</taxon>
        <taxon>Actinomycetes</taxon>
        <taxon>Kitasatosporales</taxon>
        <taxon>Streptomycetaceae</taxon>
        <taxon>Streptomyces</taxon>
    </lineage>
</organism>
<protein>
    <recommendedName>
        <fullName evidence="4">DUF4352 domain-containing protein</fullName>
    </recommendedName>
</protein>
<sequence>MDVPNVVGDWQEYQSEEWAGLRVRVHGLKKAVPARGRHDDAKGLTYVSFQVTFENRASTFFSVDLHGHPEHYDVRVGRNGNGAFVDEYAADGIRDFNLYPQRRVTATLYVAAPAPKLKQLDIQISPKIDEEPSFGYVWVGALGVHEGSTSAGPRTSTAKSGVASEVERFLKGTTSDD</sequence>
<evidence type="ECO:0000256" key="1">
    <source>
        <dbReference type="SAM" id="MobiDB-lite"/>
    </source>
</evidence>
<accession>A0A1E5PJ79</accession>
<dbReference type="RefSeq" id="WP_069935967.1">
    <property type="nucleotide sequence ID" value="NZ_MEHJ01000001.1"/>
</dbReference>
<proteinExistence type="predicted"/>